<comment type="caution">
    <text evidence="2">The sequence shown here is derived from an EMBL/GenBank/DDBJ whole genome shotgun (WGS) entry which is preliminary data.</text>
</comment>
<dbReference type="Proteomes" id="UP000824782">
    <property type="component" value="Unassembled WGS sequence"/>
</dbReference>
<protein>
    <submittedName>
        <fullName evidence="2">Uncharacterized protein</fullName>
    </submittedName>
</protein>
<feature type="compositionally biased region" description="Low complexity" evidence="1">
    <location>
        <begin position="87"/>
        <end position="101"/>
    </location>
</feature>
<accession>A0AAV6ZW09</accession>
<sequence>MCSPAPPATGGRSEKCLPPFFVDMPMAADDLPTVSASGCPISAVPECTSVDPPAATECVPALSIPAIAHVPTTCGLATATAAPDDIPAASAPTSAVPVSTTRGVQATGPNTAASTQADDVHVAVPAPRPAAIVPPRPTLPAFLKIT</sequence>
<dbReference type="EMBL" id="WNYA01000010">
    <property type="protein sequence ID" value="KAG8553324.1"/>
    <property type="molecule type" value="Genomic_DNA"/>
</dbReference>
<evidence type="ECO:0000313" key="2">
    <source>
        <dbReference type="EMBL" id="KAG8553324.1"/>
    </source>
</evidence>
<proteinExistence type="predicted"/>
<feature type="region of interest" description="Disordered" evidence="1">
    <location>
        <begin position="87"/>
        <end position="117"/>
    </location>
</feature>
<organism evidence="2 3">
    <name type="scientific">Engystomops pustulosus</name>
    <name type="common">Tungara frog</name>
    <name type="synonym">Physalaemus pustulosus</name>
    <dbReference type="NCBI Taxonomy" id="76066"/>
    <lineage>
        <taxon>Eukaryota</taxon>
        <taxon>Metazoa</taxon>
        <taxon>Chordata</taxon>
        <taxon>Craniata</taxon>
        <taxon>Vertebrata</taxon>
        <taxon>Euteleostomi</taxon>
        <taxon>Amphibia</taxon>
        <taxon>Batrachia</taxon>
        <taxon>Anura</taxon>
        <taxon>Neobatrachia</taxon>
        <taxon>Hyloidea</taxon>
        <taxon>Leptodactylidae</taxon>
        <taxon>Leiuperinae</taxon>
        <taxon>Engystomops</taxon>
    </lineage>
</organism>
<dbReference type="AlphaFoldDB" id="A0AAV6ZW09"/>
<gene>
    <name evidence="2" type="ORF">GDO81_003372</name>
</gene>
<name>A0AAV6ZW09_ENGPU</name>
<evidence type="ECO:0000313" key="3">
    <source>
        <dbReference type="Proteomes" id="UP000824782"/>
    </source>
</evidence>
<evidence type="ECO:0000256" key="1">
    <source>
        <dbReference type="SAM" id="MobiDB-lite"/>
    </source>
</evidence>
<feature type="compositionally biased region" description="Polar residues" evidence="1">
    <location>
        <begin position="102"/>
        <end position="117"/>
    </location>
</feature>
<keyword evidence="3" id="KW-1185">Reference proteome</keyword>
<reference evidence="2" key="1">
    <citation type="thesis" date="2020" institute="ProQuest LLC" country="789 East Eisenhower Parkway, Ann Arbor, MI, USA">
        <title>Comparative Genomics and Chromosome Evolution.</title>
        <authorList>
            <person name="Mudd A.B."/>
        </authorList>
    </citation>
    <scope>NUCLEOTIDE SEQUENCE</scope>
    <source>
        <strain evidence="2">237g6f4</strain>
        <tissue evidence="2">Blood</tissue>
    </source>
</reference>